<comment type="caution">
    <text evidence="1">The sequence shown here is derived from an EMBL/GenBank/DDBJ whole genome shotgun (WGS) entry which is preliminary data.</text>
</comment>
<name>A0AAW2FZM6_9HYME</name>
<keyword evidence="2" id="KW-1185">Reference proteome</keyword>
<reference evidence="1 2" key="1">
    <citation type="submission" date="2023-03" db="EMBL/GenBank/DDBJ databases">
        <title>High recombination rates correlate with genetic variation in Cardiocondyla obscurior ants.</title>
        <authorList>
            <person name="Errbii M."/>
        </authorList>
    </citation>
    <scope>NUCLEOTIDE SEQUENCE [LARGE SCALE GENOMIC DNA]</scope>
    <source>
        <strain evidence="1">Alpha-2009</strain>
        <tissue evidence="1">Whole body</tissue>
    </source>
</reference>
<evidence type="ECO:0000313" key="1">
    <source>
        <dbReference type="EMBL" id="KAL0121419.1"/>
    </source>
</evidence>
<accession>A0AAW2FZM6</accession>
<evidence type="ECO:0000313" key="2">
    <source>
        <dbReference type="Proteomes" id="UP001430953"/>
    </source>
</evidence>
<dbReference type="EMBL" id="JADYXP020000006">
    <property type="protein sequence ID" value="KAL0121419.1"/>
    <property type="molecule type" value="Genomic_DNA"/>
</dbReference>
<protein>
    <submittedName>
        <fullName evidence="1">Uncharacterized protein</fullName>
    </submittedName>
</protein>
<sequence>MYTYTYNFISFLPNARLTAFGGNKHDCAFAIILEQRHILGGSSQLSHCVCNLSYIYKAIIQNVAKSV</sequence>
<proteinExistence type="predicted"/>
<dbReference type="AlphaFoldDB" id="A0AAW2FZM6"/>
<organism evidence="1 2">
    <name type="scientific">Cardiocondyla obscurior</name>
    <dbReference type="NCBI Taxonomy" id="286306"/>
    <lineage>
        <taxon>Eukaryota</taxon>
        <taxon>Metazoa</taxon>
        <taxon>Ecdysozoa</taxon>
        <taxon>Arthropoda</taxon>
        <taxon>Hexapoda</taxon>
        <taxon>Insecta</taxon>
        <taxon>Pterygota</taxon>
        <taxon>Neoptera</taxon>
        <taxon>Endopterygota</taxon>
        <taxon>Hymenoptera</taxon>
        <taxon>Apocrita</taxon>
        <taxon>Aculeata</taxon>
        <taxon>Formicoidea</taxon>
        <taxon>Formicidae</taxon>
        <taxon>Myrmicinae</taxon>
        <taxon>Cardiocondyla</taxon>
    </lineage>
</organism>
<dbReference type="Proteomes" id="UP001430953">
    <property type="component" value="Unassembled WGS sequence"/>
</dbReference>
<gene>
    <name evidence="1" type="ORF">PUN28_006735</name>
</gene>